<dbReference type="PANTHER" id="PTHR30146">
    <property type="entry name" value="LACI-RELATED TRANSCRIPTIONAL REPRESSOR"/>
    <property type="match status" value="1"/>
</dbReference>
<dbReference type="InterPro" id="IPR000843">
    <property type="entry name" value="HTH_LacI"/>
</dbReference>
<dbReference type="AlphaFoldDB" id="A0A1Q2CKW8"/>
<dbReference type="EMBL" id="CP019606">
    <property type="protein sequence ID" value="AQP46741.1"/>
    <property type="molecule type" value="Genomic_DNA"/>
</dbReference>
<keyword evidence="2" id="KW-0238">DNA-binding</keyword>
<dbReference type="RefSeq" id="WP_077685048.1">
    <property type="nucleotide sequence ID" value="NZ_CP019606.1"/>
</dbReference>
<dbReference type="InterPro" id="IPR010982">
    <property type="entry name" value="Lambda_DNA-bd_dom_sf"/>
</dbReference>
<keyword evidence="3" id="KW-0804">Transcription</keyword>
<dbReference type="GO" id="GO:0003700">
    <property type="term" value="F:DNA-binding transcription factor activity"/>
    <property type="evidence" value="ECO:0007669"/>
    <property type="project" value="TreeGrafter"/>
</dbReference>
<organism evidence="5 6">
    <name type="scientific">Tessaracoccus aquimaris</name>
    <dbReference type="NCBI Taxonomy" id="1332264"/>
    <lineage>
        <taxon>Bacteria</taxon>
        <taxon>Bacillati</taxon>
        <taxon>Actinomycetota</taxon>
        <taxon>Actinomycetes</taxon>
        <taxon>Propionibacteriales</taxon>
        <taxon>Propionibacteriaceae</taxon>
        <taxon>Tessaracoccus</taxon>
    </lineage>
</organism>
<dbReference type="Proteomes" id="UP000188145">
    <property type="component" value="Chromosome"/>
</dbReference>
<sequence length="337" mass="34715">MATYKDLQRATGLSLATISKHYNGKPVRAANAAAIEEAAARLGFRVNPAARSLRAGRTRAVGVVLPALDNAFHQAIVAGIERRLRSAGLSLILGVSHGAEEPGTVDFLVDKGVDGIIAVPSPGDADALRAQAESGMPVVLVDWFVAGIPGGAVGLDNRAAGRIAALHLHDHGHRRVAVIGGPATVSSLRERAEGFETAFPGEAVVHAVPLTVEDGRRAATRVLFAERRPSAVFTANHELTLGALQAVADAGLVLGRDVSLIGFDADEIAGIVSPRLTTIVQPTAALAEAAADQLLASIGGAARDHAGIRLDPELIPGGSVATVVDPLTDPRSSMPRP</sequence>
<dbReference type="Pfam" id="PF13377">
    <property type="entry name" value="Peripla_BP_3"/>
    <property type="match status" value="1"/>
</dbReference>
<dbReference type="InterPro" id="IPR046335">
    <property type="entry name" value="LacI/GalR-like_sensor"/>
</dbReference>
<dbReference type="Gene3D" id="3.40.50.2300">
    <property type="match status" value="2"/>
</dbReference>
<dbReference type="KEGG" id="tes:BW730_03560"/>
<dbReference type="STRING" id="1332264.BW730_03560"/>
<dbReference type="SUPFAM" id="SSF47413">
    <property type="entry name" value="lambda repressor-like DNA-binding domains"/>
    <property type="match status" value="1"/>
</dbReference>
<dbReference type="PANTHER" id="PTHR30146:SF138">
    <property type="entry name" value="TRANSCRIPTIONAL REGULATORY PROTEIN"/>
    <property type="match status" value="1"/>
</dbReference>
<evidence type="ECO:0000313" key="5">
    <source>
        <dbReference type="EMBL" id="AQP46741.1"/>
    </source>
</evidence>
<keyword evidence="1" id="KW-0805">Transcription regulation</keyword>
<accession>A0A1Q2CKW8</accession>
<evidence type="ECO:0000259" key="4">
    <source>
        <dbReference type="PROSITE" id="PS50932"/>
    </source>
</evidence>
<evidence type="ECO:0000313" key="6">
    <source>
        <dbReference type="Proteomes" id="UP000188145"/>
    </source>
</evidence>
<dbReference type="InterPro" id="IPR028082">
    <property type="entry name" value="Peripla_BP_I"/>
</dbReference>
<dbReference type="Pfam" id="PF13443">
    <property type="entry name" value="HTH_26"/>
    <property type="match status" value="1"/>
</dbReference>
<dbReference type="InterPro" id="IPR001387">
    <property type="entry name" value="Cro/C1-type_HTH"/>
</dbReference>
<name>A0A1Q2CKW8_9ACTN</name>
<dbReference type="Gene3D" id="1.10.260.40">
    <property type="entry name" value="lambda repressor-like DNA-binding domains"/>
    <property type="match status" value="1"/>
</dbReference>
<dbReference type="GO" id="GO:0000976">
    <property type="term" value="F:transcription cis-regulatory region binding"/>
    <property type="evidence" value="ECO:0007669"/>
    <property type="project" value="TreeGrafter"/>
</dbReference>
<dbReference type="SUPFAM" id="SSF53822">
    <property type="entry name" value="Periplasmic binding protein-like I"/>
    <property type="match status" value="1"/>
</dbReference>
<dbReference type="SMART" id="SM00354">
    <property type="entry name" value="HTH_LACI"/>
    <property type="match status" value="1"/>
</dbReference>
<protein>
    <recommendedName>
        <fullName evidence="4">HTH lacI-type domain-containing protein</fullName>
    </recommendedName>
</protein>
<dbReference type="CDD" id="cd06267">
    <property type="entry name" value="PBP1_LacI_sugar_binding-like"/>
    <property type="match status" value="1"/>
</dbReference>
<evidence type="ECO:0000256" key="1">
    <source>
        <dbReference type="ARBA" id="ARBA00023015"/>
    </source>
</evidence>
<feature type="domain" description="HTH lacI-type" evidence="4">
    <location>
        <begin position="2"/>
        <end position="55"/>
    </location>
</feature>
<reference evidence="6" key="1">
    <citation type="submission" date="2017-02" db="EMBL/GenBank/DDBJ databases">
        <title>Tessaracoccus aquaemaris sp. nov., isolated from the intestine of a Korean rockfish, Sebastes schlegelii, in a marine aquaculture pond.</title>
        <authorList>
            <person name="Tak E.J."/>
            <person name="Bae J.-W."/>
        </authorList>
    </citation>
    <scope>NUCLEOTIDE SEQUENCE [LARGE SCALE GENOMIC DNA]</scope>
    <source>
        <strain evidence="6">NSG39</strain>
    </source>
</reference>
<gene>
    <name evidence="5" type="ORF">BW730_03560</name>
</gene>
<evidence type="ECO:0000256" key="2">
    <source>
        <dbReference type="ARBA" id="ARBA00023125"/>
    </source>
</evidence>
<dbReference type="PROSITE" id="PS50932">
    <property type="entry name" value="HTH_LACI_2"/>
    <property type="match status" value="1"/>
</dbReference>
<dbReference type="OrthoDB" id="3595338at2"/>
<keyword evidence="6" id="KW-1185">Reference proteome</keyword>
<evidence type="ECO:0000256" key="3">
    <source>
        <dbReference type="ARBA" id="ARBA00023163"/>
    </source>
</evidence>
<proteinExistence type="predicted"/>